<evidence type="ECO:0000313" key="2">
    <source>
        <dbReference type="EMBL" id="GAA3792872.1"/>
    </source>
</evidence>
<comment type="caution">
    <text evidence="2">The sequence shown here is derived from an EMBL/GenBank/DDBJ whole genome shotgun (WGS) entry which is preliminary data.</text>
</comment>
<dbReference type="Gene3D" id="3.10.450.50">
    <property type="match status" value="1"/>
</dbReference>
<proteinExistence type="predicted"/>
<gene>
    <name evidence="2" type="ORF">GCM10022226_10160</name>
</gene>
<evidence type="ECO:0000259" key="1">
    <source>
        <dbReference type="Pfam" id="PF12680"/>
    </source>
</evidence>
<name>A0ABP7HF72_9ACTN</name>
<accession>A0ABP7HF72</accession>
<dbReference type="InterPro" id="IPR032710">
    <property type="entry name" value="NTF2-like_dom_sf"/>
</dbReference>
<keyword evidence="3" id="KW-1185">Reference proteome</keyword>
<organism evidence="2 3">
    <name type="scientific">Sphaerisporangium flaviroseum</name>
    <dbReference type="NCBI Taxonomy" id="509199"/>
    <lineage>
        <taxon>Bacteria</taxon>
        <taxon>Bacillati</taxon>
        <taxon>Actinomycetota</taxon>
        <taxon>Actinomycetes</taxon>
        <taxon>Streptosporangiales</taxon>
        <taxon>Streptosporangiaceae</taxon>
        <taxon>Sphaerisporangium</taxon>
    </lineage>
</organism>
<dbReference type="PANTHER" id="PTHR38436:SF1">
    <property type="entry name" value="ESTER CYCLASE"/>
    <property type="match status" value="1"/>
</dbReference>
<evidence type="ECO:0000313" key="3">
    <source>
        <dbReference type="Proteomes" id="UP001500888"/>
    </source>
</evidence>
<dbReference type="InterPro" id="IPR037401">
    <property type="entry name" value="SnoaL-like"/>
</dbReference>
<dbReference type="Pfam" id="PF12680">
    <property type="entry name" value="SnoaL_2"/>
    <property type="match status" value="1"/>
</dbReference>
<dbReference type="SUPFAM" id="SSF54427">
    <property type="entry name" value="NTF2-like"/>
    <property type="match status" value="1"/>
</dbReference>
<dbReference type="Proteomes" id="UP001500888">
    <property type="component" value="Unassembled WGS sequence"/>
</dbReference>
<dbReference type="InterPro" id="IPR009959">
    <property type="entry name" value="Cyclase_SnoaL-like"/>
</dbReference>
<dbReference type="EMBL" id="BAAAZR010000001">
    <property type="protein sequence ID" value="GAA3792872.1"/>
    <property type="molecule type" value="Genomic_DNA"/>
</dbReference>
<dbReference type="PANTHER" id="PTHR38436">
    <property type="entry name" value="POLYKETIDE CYCLASE SNOAL-LIKE DOMAIN"/>
    <property type="match status" value="1"/>
</dbReference>
<dbReference type="RefSeq" id="WP_344934753.1">
    <property type="nucleotide sequence ID" value="NZ_BAAAZR010000001.1"/>
</dbReference>
<feature type="domain" description="SnoaL-like" evidence="1">
    <location>
        <begin position="43"/>
        <end position="151"/>
    </location>
</feature>
<protein>
    <recommendedName>
        <fullName evidence="1">SnoaL-like domain-containing protein</fullName>
    </recommendedName>
</protein>
<sequence length="172" mass="18402">MADLTDAQFVPDPGIGATGACRCGIDPEGLVVPDEQEVTDSLTAAFNAHDVEAATNLFHPRACYVCPGGVAEGREEIASYLALYLEGFPEIAVTPHSKAVLADIVVIEWTFTGIHTGPFLLPGGDMAEPTGRRIAVRGCDVRTMHDGLITSQRVYYDQLEMLTQLGIPCTLP</sequence>
<reference evidence="3" key="1">
    <citation type="journal article" date="2019" name="Int. J. Syst. Evol. Microbiol.">
        <title>The Global Catalogue of Microorganisms (GCM) 10K type strain sequencing project: providing services to taxonomists for standard genome sequencing and annotation.</title>
        <authorList>
            <consortium name="The Broad Institute Genomics Platform"/>
            <consortium name="The Broad Institute Genome Sequencing Center for Infectious Disease"/>
            <person name="Wu L."/>
            <person name="Ma J."/>
        </authorList>
    </citation>
    <scope>NUCLEOTIDE SEQUENCE [LARGE SCALE GENOMIC DNA]</scope>
    <source>
        <strain evidence="3">JCM 16908</strain>
    </source>
</reference>